<feature type="compositionally biased region" description="Basic and acidic residues" evidence="2">
    <location>
        <begin position="922"/>
        <end position="932"/>
    </location>
</feature>
<feature type="region of interest" description="Disordered" evidence="2">
    <location>
        <begin position="549"/>
        <end position="568"/>
    </location>
</feature>
<reference evidence="4" key="1">
    <citation type="submission" date="2023-05" db="EMBL/GenBank/DDBJ databases">
        <authorList>
            <person name="Huff M."/>
        </authorList>
    </citation>
    <scope>NUCLEOTIDE SEQUENCE</scope>
</reference>
<feature type="region of interest" description="Disordered" evidence="2">
    <location>
        <begin position="890"/>
        <end position="970"/>
    </location>
</feature>
<feature type="compositionally biased region" description="Low complexity" evidence="2">
    <location>
        <begin position="767"/>
        <end position="777"/>
    </location>
</feature>
<dbReference type="GO" id="GO:0008270">
    <property type="term" value="F:zinc ion binding"/>
    <property type="evidence" value="ECO:0007669"/>
    <property type="project" value="UniProtKB-KW"/>
</dbReference>
<protein>
    <recommendedName>
        <fullName evidence="3">C2H2-type domain-containing protein</fullName>
    </recommendedName>
</protein>
<dbReference type="PROSITE" id="PS00028">
    <property type="entry name" value="ZINC_FINGER_C2H2_1"/>
    <property type="match status" value="1"/>
</dbReference>
<dbReference type="EMBL" id="OU503049">
    <property type="protein sequence ID" value="CAI9776132.1"/>
    <property type="molecule type" value="Genomic_DNA"/>
</dbReference>
<dbReference type="PANTHER" id="PTHR35746:SF1">
    <property type="entry name" value="PENTATRICOPEPTIDE REPEAT (PPR) SUPERFAMILY PROTEIN"/>
    <property type="match status" value="1"/>
</dbReference>
<feature type="region of interest" description="Disordered" evidence="2">
    <location>
        <begin position="577"/>
        <end position="603"/>
    </location>
</feature>
<evidence type="ECO:0000313" key="4">
    <source>
        <dbReference type="EMBL" id="CAI9776132.1"/>
    </source>
</evidence>
<feature type="domain" description="C2H2-type" evidence="3">
    <location>
        <begin position="21"/>
        <end position="43"/>
    </location>
</feature>
<proteinExistence type="predicted"/>
<dbReference type="AlphaFoldDB" id="A0AAD1ZUY9"/>
<evidence type="ECO:0000313" key="5">
    <source>
        <dbReference type="Proteomes" id="UP000834106"/>
    </source>
</evidence>
<dbReference type="PROSITE" id="PS50157">
    <property type="entry name" value="ZINC_FINGER_C2H2_2"/>
    <property type="match status" value="1"/>
</dbReference>
<keyword evidence="1" id="KW-0863">Zinc-finger</keyword>
<name>A0AAD1ZUY9_9LAMI</name>
<evidence type="ECO:0000256" key="1">
    <source>
        <dbReference type="PROSITE-ProRule" id="PRU00042"/>
    </source>
</evidence>
<feature type="compositionally biased region" description="Basic and acidic residues" evidence="2">
    <location>
        <begin position="798"/>
        <end position="823"/>
    </location>
</feature>
<organism evidence="4 5">
    <name type="scientific">Fraxinus pennsylvanica</name>
    <dbReference type="NCBI Taxonomy" id="56036"/>
    <lineage>
        <taxon>Eukaryota</taxon>
        <taxon>Viridiplantae</taxon>
        <taxon>Streptophyta</taxon>
        <taxon>Embryophyta</taxon>
        <taxon>Tracheophyta</taxon>
        <taxon>Spermatophyta</taxon>
        <taxon>Magnoliopsida</taxon>
        <taxon>eudicotyledons</taxon>
        <taxon>Gunneridae</taxon>
        <taxon>Pentapetalae</taxon>
        <taxon>asterids</taxon>
        <taxon>lamiids</taxon>
        <taxon>Lamiales</taxon>
        <taxon>Oleaceae</taxon>
        <taxon>Oleeae</taxon>
        <taxon>Fraxinus</taxon>
    </lineage>
</organism>
<dbReference type="PANTHER" id="PTHR35746">
    <property type="entry name" value="PENTATRICOPEPTIDE REPEAT (PPR) SUPERFAMILY PROTEIN"/>
    <property type="match status" value="1"/>
</dbReference>
<feature type="compositionally biased region" description="Basic and acidic residues" evidence="2">
    <location>
        <begin position="127"/>
        <end position="160"/>
    </location>
</feature>
<sequence length="988" mass="107148">MDSQDHKISTGSKGHEIHGFYLCHRCGWPFPNPHPSARHRRAHKRVCGKVEGYKLIDSEAEDPHLAVSDEERSSDEDHQTPSTKAEKQNIKEFNSSGGAGEKSNRSEDEVFTDAVAEFSDSGVSPGLEERLESVSDKSVEKGVVDDLNRNQLMKSDETAKTTEQLNDPTSSQSCKLECAVDQLEESIVPPSVTTSEAVSVGFTNALQSSPIKSSQTDVITGNINEDGDRKMQQEPVSAKQLVDAKGEKDEAYLKSLESVTLDSAEEKNSDLNVKIVDREEKLCDKLDSEVVKHEVYPQNETTENVDAFAEVKKDADSATDLNGESDHKLIEVCKSEVGQEQMHLLSANLPGVDNPEVIIEDFKDHKYIQSKLPLDLNSAEITRSVEAVDECTIAEEYSIAHSVKPGGSMPSSSVASSGFSAVEDNLKAVADTSTLRETSGSVETCGLELHEVTTGAEDHKIQTNCSTQELQSHSVDSSQNALCENSPINGSDIISVNSSADEEIKQETNMHGAGENASNCDMSKSEKGVIFGNERSEVDSEDILRVYSKSTSDNAERPFAPNDDQTTKTLVEDSNHYDEKSSSMLFNAGNGSEDGGAQGKLTNNEEAKNGYFMQSLDPADFSTSDRSAECPISDELAFLPIDSESLKQNSAEENSCAGDGVIESEPKDAVGMAGQECLNETSAAVENRRTSNDVSTLKSVGIDSGVKLIHDGDIVASDKHSPISFSKEPGAPPSDSEVLNKNKQKFCFEPSQDEADDKLTKQKDGNSSVVISGASSSPTESLEGNWGSGTAAETNSHAPEKSEANFQKQEAKSTEGHHHKSDDFEPPTFRTLVQSADNINQKGSASEIEIAQNAQQLKSEALPQGWFPSITNVVNESEGRKKNEEIIAKVTNWSSEKQHNPLKNLLSESKSPNPKQVPAANQKDESATKDNDQAATTVNSTLGSGAPNKEMDEWNSPARYPSEIKKEKKKGKPYWVPFVCCSSVHSDM</sequence>
<dbReference type="Proteomes" id="UP000834106">
    <property type="component" value="Chromosome 14"/>
</dbReference>
<dbReference type="InterPro" id="IPR013087">
    <property type="entry name" value="Znf_C2H2_type"/>
</dbReference>
<evidence type="ECO:0000256" key="2">
    <source>
        <dbReference type="SAM" id="MobiDB-lite"/>
    </source>
</evidence>
<feature type="compositionally biased region" description="Polar residues" evidence="2">
    <location>
        <begin position="933"/>
        <end position="943"/>
    </location>
</feature>
<keyword evidence="1" id="KW-0479">Metal-binding</keyword>
<keyword evidence="1" id="KW-0862">Zinc</keyword>
<feature type="compositionally biased region" description="Polar residues" evidence="2">
    <location>
        <begin position="161"/>
        <end position="173"/>
    </location>
</feature>
<keyword evidence="5" id="KW-1185">Reference proteome</keyword>
<feature type="compositionally biased region" description="Basic and acidic residues" evidence="2">
    <location>
        <begin position="58"/>
        <end position="90"/>
    </location>
</feature>
<feature type="region of interest" description="Disordered" evidence="2">
    <location>
        <begin position="717"/>
        <end position="829"/>
    </location>
</feature>
<accession>A0AAD1ZUY9</accession>
<feature type="region of interest" description="Disordered" evidence="2">
    <location>
        <begin position="58"/>
        <end position="173"/>
    </location>
</feature>
<evidence type="ECO:0000259" key="3">
    <source>
        <dbReference type="PROSITE" id="PS50157"/>
    </source>
</evidence>
<gene>
    <name evidence="4" type="ORF">FPE_LOCUS23562</name>
</gene>